<dbReference type="GO" id="GO:0003700">
    <property type="term" value="F:DNA-binding transcription factor activity"/>
    <property type="evidence" value="ECO:0007669"/>
    <property type="project" value="InterPro"/>
</dbReference>
<feature type="region of interest" description="Disordered" evidence="8">
    <location>
        <begin position="403"/>
        <end position="422"/>
    </location>
</feature>
<evidence type="ECO:0000256" key="6">
    <source>
        <dbReference type="ARBA" id="ARBA00023242"/>
    </source>
</evidence>
<evidence type="ECO:0000256" key="8">
    <source>
        <dbReference type="SAM" id="MobiDB-lite"/>
    </source>
</evidence>
<proteinExistence type="predicted"/>
<dbReference type="Pfam" id="PF03106">
    <property type="entry name" value="WRKY"/>
    <property type="match status" value="1"/>
</dbReference>
<keyword evidence="11" id="KW-1185">Reference proteome</keyword>
<name>A0A9D5BTK3_9LILI</name>
<keyword evidence="2" id="KW-0677">Repeat</keyword>
<keyword evidence="4" id="KW-0238">DNA-binding</keyword>
<feature type="region of interest" description="Disordered" evidence="8">
    <location>
        <begin position="251"/>
        <end position="293"/>
    </location>
</feature>
<dbReference type="Gene3D" id="1.25.40.10">
    <property type="entry name" value="Tetratricopeptide repeat domain"/>
    <property type="match status" value="2"/>
</dbReference>
<dbReference type="AlphaFoldDB" id="A0A9D5BTK3"/>
<feature type="domain" description="WRKY" evidence="9">
    <location>
        <begin position="312"/>
        <end position="378"/>
    </location>
</feature>
<evidence type="ECO:0000256" key="2">
    <source>
        <dbReference type="ARBA" id="ARBA00022737"/>
    </source>
</evidence>
<protein>
    <recommendedName>
        <fullName evidence="9">WRKY domain-containing protein</fullName>
    </recommendedName>
</protein>
<dbReference type="PANTHER" id="PTHR31429">
    <property type="entry name" value="WRKY TRANSCRIPTION FACTOR 36-RELATED"/>
    <property type="match status" value="1"/>
</dbReference>
<evidence type="ECO:0000256" key="3">
    <source>
        <dbReference type="ARBA" id="ARBA00023015"/>
    </source>
</evidence>
<organism evidence="10 11">
    <name type="scientific">Dioscorea zingiberensis</name>
    <dbReference type="NCBI Taxonomy" id="325984"/>
    <lineage>
        <taxon>Eukaryota</taxon>
        <taxon>Viridiplantae</taxon>
        <taxon>Streptophyta</taxon>
        <taxon>Embryophyta</taxon>
        <taxon>Tracheophyta</taxon>
        <taxon>Spermatophyta</taxon>
        <taxon>Magnoliopsida</taxon>
        <taxon>Liliopsida</taxon>
        <taxon>Dioscoreales</taxon>
        <taxon>Dioscoreaceae</taxon>
        <taxon>Dioscorea</taxon>
    </lineage>
</organism>
<feature type="repeat" description="PPR" evidence="7">
    <location>
        <begin position="89"/>
        <end position="123"/>
    </location>
</feature>
<dbReference type="Pfam" id="PF01535">
    <property type="entry name" value="PPR"/>
    <property type="match status" value="1"/>
</dbReference>
<feature type="repeat" description="PPR" evidence="7">
    <location>
        <begin position="140"/>
        <end position="174"/>
    </location>
</feature>
<evidence type="ECO:0000313" key="10">
    <source>
        <dbReference type="EMBL" id="KAJ0960549.1"/>
    </source>
</evidence>
<dbReference type="PROSITE" id="PS50811">
    <property type="entry name" value="WRKY"/>
    <property type="match status" value="1"/>
</dbReference>
<dbReference type="PANTHER" id="PTHR31429:SF97">
    <property type="entry name" value="WRKY TRANSCRIPTION FACTOR 36-RELATED"/>
    <property type="match status" value="1"/>
</dbReference>
<dbReference type="InterPro" id="IPR011990">
    <property type="entry name" value="TPR-like_helical_dom_sf"/>
</dbReference>
<comment type="subcellular location">
    <subcellularLocation>
        <location evidence="1">Nucleus</location>
    </subcellularLocation>
</comment>
<reference evidence="10 11" key="1">
    <citation type="journal article" date="2022" name="Hortic Res">
        <title>The genome of Dioscorea zingiberensis sheds light on the biosynthesis, origin and evolution of the medicinally important diosgenin saponins.</title>
        <authorList>
            <person name="Li Y."/>
            <person name="Tan C."/>
            <person name="Li Z."/>
            <person name="Guo J."/>
            <person name="Li S."/>
            <person name="Chen X."/>
            <person name="Wang C."/>
            <person name="Dai X."/>
            <person name="Yang H."/>
            <person name="Song W."/>
            <person name="Hou L."/>
            <person name="Xu J."/>
            <person name="Tong Z."/>
            <person name="Xu A."/>
            <person name="Yuan X."/>
            <person name="Wang W."/>
            <person name="Yang Q."/>
            <person name="Chen L."/>
            <person name="Sun Z."/>
            <person name="Wang K."/>
            <person name="Pan B."/>
            <person name="Chen J."/>
            <person name="Bao Y."/>
            <person name="Liu F."/>
            <person name="Qi X."/>
            <person name="Gang D.R."/>
            <person name="Wen J."/>
            <person name="Li J."/>
        </authorList>
    </citation>
    <scope>NUCLEOTIDE SEQUENCE [LARGE SCALE GENOMIC DNA]</scope>
    <source>
        <strain evidence="10">Dzin_1.0</strain>
    </source>
</reference>
<dbReference type="SMART" id="SM00774">
    <property type="entry name" value="WRKY"/>
    <property type="match status" value="1"/>
</dbReference>
<dbReference type="FunFam" id="2.20.25.80:FF:000002">
    <property type="entry name" value="probable WRKY transcription factor 31"/>
    <property type="match status" value="1"/>
</dbReference>
<dbReference type="FunFam" id="1.25.40.10:FF:000470">
    <property type="entry name" value="Pentatricopeptide repeat-containing protein At5g66520"/>
    <property type="match status" value="1"/>
</dbReference>
<sequence>MRDMHQFQAKSNKTGLIRDHIEAAEVLRYAPLSDDRDLRYARLVFDEMREPNLFSWNTLIRAFSESEFEPLQAVSMFLQMLNDAAVHPNRYTFPSLLKACARSGSLEEGKQMHGFVAKIGLVSDGFVLSNLVFDEMSTRSVISWNAVISRYAQIGLFQESMDVFRQMLVVGMLPNYVTLVSVLPAIARLGALDLGEWVHLYVEKNKIVVDDVLGSALVDMEEKPSTSKNKEDHDHQVEQGLTLGLQCKFERSSSGGPVPNLSPEHSFEEHKEEEPGEPWPPSKILKNNRSADDEVAQQTHFKKARVSVRARCDAPTMNDGCQWRKYGQKIAKGNPCPRAYYRCTVANACPVRKQVQRCAEDMSILITTYEGTHNHPLPISATAMASTTSAAASMLISGSSTSRSSIGTPAITTTNPTTLNTTNSHLNSPLNFTVSDNSRPNQFYLPNPSISSTSSYPTITLDLTAPPQTSSTPHATQFNRFSSSRYSSTGFNFSSESNTNIPSNWSSSYLTYASQPHTMNQTTTLMSNLARQPQDSFFQPYLQKPTSHAYATATQTSITDTIAKAITTDPSFQSALAAAITSYVGAQGSAQGGIVGDGMKLGENFSSVIPCSTATTTTRNGCASSFLTRSSSSGLNTQQGSLMFLQPPLAFSSSKSASASPVDNRENSN</sequence>
<dbReference type="InterPro" id="IPR044810">
    <property type="entry name" value="WRKY_plant"/>
</dbReference>
<accession>A0A9D5BTK3</accession>
<dbReference type="InterPro" id="IPR002885">
    <property type="entry name" value="PPR_rpt"/>
</dbReference>
<comment type="caution">
    <text evidence="10">The sequence shown here is derived from an EMBL/GenBank/DDBJ whole genome shotgun (WGS) entry which is preliminary data.</text>
</comment>
<dbReference type="InterPro" id="IPR003657">
    <property type="entry name" value="WRKY_dom"/>
</dbReference>
<keyword evidence="3" id="KW-0805">Transcription regulation</keyword>
<evidence type="ECO:0000259" key="9">
    <source>
        <dbReference type="PROSITE" id="PS50811"/>
    </source>
</evidence>
<dbReference type="NCBIfam" id="TIGR00756">
    <property type="entry name" value="PPR"/>
    <property type="match status" value="1"/>
</dbReference>
<gene>
    <name evidence="10" type="ORF">J5N97_001588</name>
</gene>
<evidence type="ECO:0000256" key="5">
    <source>
        <dbReference type="ARBA" id="ARBA00023163"/>
    </source>
</evidence>
<dbReference type="Gene3D" id="2.20.25.80">
    <property type="entry name" value="WRKY domain"/>
    <property type="match status" value="1"/>
</dbReference>
<dbReference type="Proteomes" id="UP001085076">
    <property type="component" value="Unassembled WGS sequence"/>
</dbReference>
<dbReference type="OrthoDB" id="1686353at2759"/>
<dbReference type="GO" id="GO:0005634">
    <property type="term" value="C:nucleus"/>
    <property type="evidence" value="ECO:0007669"/>
    <property type="project" value="UniProtKB-SubCell"/>
</dbReference>
<evidence type="ECO:0000313" key="11">
    <source>
        <dbReference type="Proteomes" id="UP001085076"/>
    </source>
</evidence>
<evidence type="ECO:0000256" key="7">
    <source>
        <dbReference type="PROSITE-ProRule" id="PRU00708"/>
    </source>
</evidence>
<dbReference type="EMBL" id="JAGGNH010000071">
    <property type="protein sequence ID" value="KAJ0960549.1"/>
    <property type="molecule type" value="Genomic_DNA"/>
</dbReference>
<dbReference type="InterPro" id="IPR036576">
    <property type="entry name" value="WRKY_dom_sf"/>
</dbReference>
<evidence type="ECO:0000256" key="4">
    <source>
        <dbReference type="ARBA" id="ARBA00023125"/>
    </source>
</evidence>
<dbReference type="SUPFAM" id="SSF118290">
    <property type="entry name" value="WRKY DNA-binding domain"/>
    <property type="match status" value="1"/>
</dbReference>
<dbReference type="PROSITE" id="PS51375">
    <property type="entry name" value="PPR"/>
    <property type="match status" value="2"/>
</dbReference>
<keyword evidence="6" id="KW-0539">Nucleus</keyword>
<evidence type="ECO:0000256" key="1">
    <source>
        <dbReference type="ARBA" id="ARBA00004123"/>
    </source>
</evidence>
<dbReference type="GO" id="GO:0043565">
    <property type="term" value="F:sequence-specific DNA binding"/>
    <property type="evidence" value="ECO:0007669"/>
    <property type="project" value="InterPro"/>
</dbReference>
<keyword evidence="5" id="KW-0804">Transcription</keyword>